<keyword evidence="3" id="KW-0145">Chemotaxis</keyword>
<evidence type="ECO:0000256" key="11">
    <source>
        <dbReference type="SAM" id="MobiDB-lite"/>
    </source>
</evidence>
<dbReference type="GO" id="GO:0007165">
    <property type="term" value="P:signal transduction"/>
    <property type="evidence" value="ECO:0007669"/>
    <property type="project" value="UniProtKB-KW"/>
</dbReference>
<dbReference type="SMART" id="SM00283">
    <property type="entry name" value="MA"/>
    <property type="match status" value="1"/>
</dbReference>
<dbReference type="Pfam" id="PF02743">
    <property type="entry name" value="dCache_1"/>
    <property type="match status" value="1"/>
</dbReference>
<keyword evidence="7 9" id="KW-0807">Transducer</keyword>
<evidence type="ECO:0000313" key="16">
    <source>
        <dbReference type="EMBL" id="BAY58972.1"/>
    </source>
</evidence>
<feature type="region of interest" description="Disordered" evidence="11">
    <location>
        <begin position="11"/>
        <end position="31"/>
    </location>
</feature>
<dbReference type="GO" id="GO:0005886">
    <property type="term" value="C:plasma membrane"/>
    <property type="evidence" value="ECO:0007669"/>
    <property type="project" value="UniProtKB-SubCell"/>
</dbReference>
<dbReference type="SUPFAM" id="SSF55781">
    <property type="entry name" value="GAF domain-like"/>
    <property type="match status" value="1"/>
</dbReference>
<dbReference type="Gene3D" id="3.30.450.40">
    <property type="match status" value="1"/>
</dbReference>
<evidence type="ECO:0000259" key="14">
    <source>
        <dbReference type="PROSITE" id="PS50111"/>
    </source>
</evidence>
<dbReference type="PROSITE" id="PS50046">
    <property type="entry name" value="PHYTOCHROME_2"/>
    <property type="match status" value="1"/>
</dbReference>
<dbReference type="EMBL" id="AP018203">
    <property type="protein sequence ID" value="BAY58972.1"/>
    <property type="molecule type" value="Genomic_DNA"/>
</dbReference>
<reference evidence="16 17" key="1">
    <citation type="submission" date="2017-06" db="EMBL/GenBank/DDBJ databases">
        <title>Genome sequencing of cyanobaciteial culture collection at National Institute for Environmental Studies (NIES).</title>
        <authorList>
            <person name="Hirose Y."/>
            <person name="Shimura Y."/>
            <person name="Fujisawa T."/>
            <person name="Nakamura Y."/>
            <person name="Kawachi M."/>
        </authorList>
    </citation>
    <scope>NUCLEOTIDE SEQUENCE [LARGE SCALE GENOMIC DNA]</scope>
    <source>
        <strain evidence="16 17">NIES-2135</strain>
    </source>
</reference>
<evidence type="ECO:0000256" key="6">
    <source>
        <dbReference type="ARBA" id="ARBA00023136"/>
    </source>
</evidence>
<protein>
    <submittedName>
        <fullName evidence="16">Methyl-accepting chemotaxis sensory transducer with phytochrome sensor</fullName>
    </submittedName>
</protein>
<comment type="similarity">
    <text evidence="8">Belongs to the methyl-accepting chemotaxis (MCP) protein family.</text>
</comment>
<evidence type="ECO:0000256" key="9">
    <source>
        <dbReference type="PROSITE-ProRule" id="PRU00284"/>
    </source>
</evidence>
<evidence type="ECO:0000256" key="12">
    <source>
        <dbReference type="SAM" id="Phobius"/>
    </source>
</evidence>
<evidence type="ECO:0000259" key="13">
    <source>
        <dbReference type="PROSITE" id="PS50046"/>
    </source>
</evidence>
<dbReference type="PROSITE" id="PS50885">
    <property type="entry name" value="HAMP"/>
    <property type="match status" value="2"/>
</dbReference>
<dbReference type="Proteomes" id="UP000217895">
    <property type="component" value="Chromosome"/>
</dbReference>
<evidence type="ECO:0000256" key="1">
    <source>
        <dbReference type="ARBA" id="ARBA00004651"/>
    </source>
</evidence>
<dbReference type="Pfam" id="PF00015">
    <property type="entry name" value="MCPsignal"/>
    <property type="match status" value="1"/>
</dbReference>
<keyword evidence="6 12" id="KW-0472">Membrane</keyword>
<dbReference type="InterPro" id="IPR029016">
    <property type="entry name" value="GAF-like_dom_sf"/>
</dbReference>
<dbReference type="PANTHER" id="PTHR32089:SF114">
    <property type="entry name" value="METHYL-ACCEPTING CHEMOTAXIS PROTEIN MCPB"/>
    <property type="match status" value="1"/>
</dbReference>
<dbReference type="SUPFAM" id="SSF58104">
    <property type="entry name" value="Methyl-accepting chemotaxis protein (MCP) signaling domain"/>
    <property type="match status" value="1"/>
</dbReference>
<dbReference type="InterPro" id="IPR003018">
    <property type="entry name" value="GAF"/>
</dbReference>
<dbReference type="SUPFAM" id="SSF103190">
    <property type="entry name" value="Sensory domain-like"/>
    <property type="match status" value="1"/>
</dbReference>
<dbReference type="CDD" id="cd12914">
    <property type="entry name" value="PDC1_DGC_like"/>
    <property type="match status" value="1"/>
</dbReference>
<sequence>MVDQLNAAQRDQLAQSNTLKPSSIDMPPTPVKRRSLSIPGLARFRRLSLKNKATLIAITIGTLPVLVIGTIAYSFANQSITRQIVDTEETLATTLSQRIASYMSERTADLQILASLPMLTTPGLQDGTSTEEKRILFERAIENGNYESITLFDNDGNALIQTDREPIPRQDDQDYFRAALQSSRVSISRPMRLSPNTAYTIYITAPVQESGSGKRIGILRAVVPIKSLASELQNYNKVGATFSVLDASNQIFLSSQDAKIGQAASSIYSSFSQLQSRREINSSVVTQKLNNESKPVLASFIPWTGRDRLPDLGWDVVLSIPTEIAFAPQRQLLLTFLLGTAVAVFLTGLLAAWLASRATRPIVAATNAVLELGNGRLNTRLAVKGVDEISILGRNINLMAGQLQSLVSQQTENAERSQLLNQITVKIRRSLSVDDILATSVEEIRAAFKTDRVVVYRFAPDYLSGTITAESVGSNWIKALGKVVSDPMEASLVDRYREGRVWSMEDLKQAKLSHCHCEILERLEVQANMVAPIVQNQELIGLLCAHQCSAPRSWKPEEIDFFGQLAVQIGYALDQASLLEQTEDARKSAEQLSEERQQQKEALQMQLINLLADVEGAVEGDLTVRADVTAGEIGTVADFFNSIVESLRQIVTQVKDAASQVNASLSSDEQAVRQLSDEATRQADETSRTLDSVQNMLRSIQTVSNSAQQAASVAREASSTAEAGGIAMELTVQNILGLRDTIGETAKKVKRLGESTQQISKVVSLINQIAMQTNLLAINAGIEAARADEGSQGFAVVAEEVGDLATRSATATREIEQIVATIQRETTEVVEAMEQGTTQVVEGTRLVDNAKQSLEQILEVSRRIDDLVQSISEATVTQVQTSDAVSHLMQEIVAAAGRTSASSMEVSRSLRQTVEVAQELQESVGTFKVG</sequence>
<evidence type="ECO:0000313" key="17">
    <source>
        <dbReference type="Proteomes" id="UP000217895"/>
    </source>
</evidence>
<dbReference type="SUPFAM" id="SSF158472">
    <property type="entry name" value="HAMP domain-like"/>
    <property type="match status" value="1"/>
</dbReference>
<feature type="domain" description="HAMP" evidence="15">
    <location>
        <begin position="356"/>
        <end position="408"/>
    </location>
</feature>
<name>A0A1Z4JQF4_LEPBY</name>
<keyword evidence="2" id="KW-1003">Cell membrane</keyword>
<evidence type="ECO:0000256" key="7">
    <source>
        <dbReference type="ARBA" id="ARBA00023224"/>
    </source>
</evidence>
<dbReference type="CDD" id="cd11386">
    <property type="entry name" value="MCP_signal"/>
    <property type="match status" value="1"/>
</dbReference>
<feature type="coiled-coil region" evidence="10">
    <location>
        <begin position="575"/>
        <end position="609"/>
    </location>
</feature>
<dbReference type="Gene3D" id="3.30.450.20">
    <property type="entry name" value="PAS domain"/>
    <property type="match status" value="2"/>
</dbReference>
<keyword evidence="10" id="KW-0175">Coiled coil</keyword>
<keyword evidence="5 12" id="KW-1133">Transmembrane helix</keyword>
<dbReference type="Pfam" id="PF00672">
    <property type="entry name" value="HAMP"/>
    <property type="match status" value="1"/>
</dbReference>
<evidence type="ECO:0000259" key="15">
    <source>
        <dbReference type="PROSITE" id="PS50885"/>
    </source>
</evidence>
<dbReference type="GO" id="GO:0006935">
    <property type="term" value="P:chemotaxis"/>
    <property type="evidence" value="ECO:0007669"/>
    <property type="project" value="UniProtKB-KW"/>
</dbReference>
<gene>
    <name evidence="16" type="ORF">NIES2135_58470</name>
</gene>
<dbReference type="InterPro" id="IPR033479">
    <property type="entry name" value="dCache_1"/>
</dbReference>
<feature type="compositionally biased region" description="Polar residues" evidence="11">
    <location>
        <begin position="11"/>
        <end position="21"/>
    </location>
</feature>
<dbReference type="PROSITE" id="PS50111">
    <property type="entry name" value="CHEMOTAXIS_TRANSDUC_2"/>
    <property type="match status" value="1"/>
</dbReference>
<evidence type="ECO:0000256" key="8">
    <source>
        <dbReference type="ARBA" id="ARBA00029447"/>
    </source>
</evidence>
<evidence type="ECO:0000256" key="2">
    <source>
        <dbReference type="ARBA" id="ARBA00022475"/>
    </source>
</evidence>
<feature type="transmembrane region" description="Helical" evidence="12">
    <location>
        <begin position="332"/>
        <end position="355"/>
    </location>
</feature>
<dbReference type="SMART" id="SM00065">
    <property type="entry name" value="GAF"/>
    <property type="match status" value="1"/>
</dbReference>
<evidence type="ECO:0000256" key="4">
    <source>
        <dbReference type="ARBA" id="ARBA00022692"/>
    </source>
</evidence>
<dbReference type="CDD" id="cd06225">
    <property type="entry name" value="HAMP"/>
    <property type="match status" value="1"/>
</dbReference>
<evidence type="ECO:0000256" key="10">
    <source>
        <dbReference type="SAM" id="Coils"/>
    </source>
</evidence>
<comment type="subcellular location">
    <subcellularLocation>
        <location evidence="1">Cell membrane</location>
        <topology evidence="1">Multi-pass membrane protein</topology>
    </subcellularLocation>
</comment>
<organism evidence="16 17">
    <name type="scientific">Leptolyngbya boryana NIES-2135</name>
    <dbReference type="NCBI Taxonomy" id="1973484"/>
    <lineage>
        <taxon>Bacteria</taxon>
        <taxon>Bacillati</taxon>
        <taxon>Cyanobacteriota</taxon>
        <taxon>Cyanophyceae</taxon>
        <taxon>Leptolyngbyales</taxon>
        <taxon>Leptolyngbyaceae</taxon>
        <taxon>Leptolyngbya group</taxon>
        <taxon>Leptolyngbya</taxon>
    </lineage>
</organism>
<proteinExistence type="inferred from homology"/>
<dbReference type="Gene3D" id="6.10.340.10">
    <property type="match status" value="1"/>
</dbReference>
<feature type="transmembrane region" description="Helical" evidence="12">
    <location>
        <begin position="53"/>
        <end position="76"/>
    </location>
</feature>
<evidence type="ECO:0000256" key="3">
    <source>
        <dbReference type="ARBA" id="ARBA00022500"/>
    </source>
</evidence>
<keyword evidence="17" id="KW-1185">Reference proteome</keyword>
<dbReference type="SMART" id="SM00304">
    <property type="entry name" value="HAMP"/>
    <property type="match status" value="2"/>
</dbReference>
<dbReference type="Gene3D" id="1.10.287.950">
    <property type="entry name" value="Methyl-accepting chemotaxis protein"/>
    <property type="match status" value="1"/>
</dbReference>
<dbReference type="AlphaFoldDB" id="A0A1Z4JQF4"/>
<evidence type="ECO:0000256" key="5">
    <source>
        <dbReference type="ARBA" id="ARBA00022989"/>
    </source>
</evidence>
<dbReference type="Pfam" id="PF01590">
    <property type="entry name" value="GAF"/>
    <property type="match status" value="1"/>
</dbReference>
<dbReference type="InterPro" id="IPR016132">
    <property type="entry name" value="Phyto_chromo_attachment"/>
</dbReference>
<dbReference type="PANTHER" id="PTHR32089">
    <property type="entry name" value="METHYL-ACCEPTING CHEMOTAXIS PROTEIN MCPB"/>
    <property type="match status" value="1"/>
</dbReference>
<keyword evidence="4 12" id="KW-0812">Transmembrane</keyword>
<feature type="domain" description="Phytochrome chromophore attachment site" evidence="13">
    <location>
        <begin position="432"/>
        <end position="568"/>
    </location>
</feature>
<dbReference type="InterPro" id="IPR004089">
    <property type="entry name" value="MCPsignal_dom"/>
</dbReference>
<dbReference type="InterPro" id="IPR003660">
    <property type="entry name" value="HAMP_dom"/>
</dbReference>
<accession>A0A1Z4JQF4</accession>
<dbReference type="InterPro" id="IPR029151">
    <property type="entry name" value="Sensor-like_sf"/>
</dbReference>
<feature type="domain" description="HAMP" evidence="15">
    <location>
        <begin position="601"/>
        <end position="652"/>
    </location>
</feature>
<feature type="domain" description="Methyl-accepting transducer" evidence="14">
    <location>
        <begin position="657"/>
        <end position="893"/>
    </location>
</feature>